<sequence>MAETSEEQEVVQCQDSVEEEEVWINRIELYMVYGLWICNRHTYRNRLVQMAETSEKREMVQCQDSVEEEEVWLNRIG</sequence>
<protein>
    <submittedName>
        <fullName evidence="1">Uncharacterized protein</fullName>
    </submittedName>
</protein>
<dbReference type="EMBL" id="GELH01001013">
    <property type="protein sequence ID" value="JAS03259.1"/>
    <property type="molecule type" value="Transcribed_RNA"/>
</dbReference>
<evidence type="ECO:0000313" key="1">
    <source>
        <dbReference type="EMBL" id="JAS03258.1"/>
    </source>
</evidence>
<dbReference type="AlphaFoldDB" id="A0A194AM08"/>
<reference evidence="1" key="1">
    <citation type="submission" date="2016-03" db="EMBL/GenBank/DDBJ databases">
        <authorList>
            <person name="Ploux O."/>
        </authorList>
    </citation>
    <scope>NUCLEOTIDE SEQUENCE</scope>
    <source>
        <tissue evidence="1">Mantle</tissue>
    </source>
</reference>
<organism evidence="1">
    <name type="scientific">Pinctada fucata</name>
    <name type="common">Akoya pearl oyster</name>
    <name type="synonym">Pinctada imbricata fucata</name>
    <dbReference type="NCBI Taxonomy" id="50426"/>
    <lineage>
        <taxon>Eukaryota</taxon>
        <taxon>Metazoa</taxon>
        <taxon>Spiralia</taxon>
        <taxon>Lophotrochozoa</taxon>
        <taxon>Mollusca</taxon>
        <taxon>Bivalvia</taxon>
        <taxon>Autobranchia</taxon>
        <taxon>Pteriomorphia</taxon>
        <taxon>Pterioida</taxon>
        <taxon>Pterioidea</taxon>
        <taxon>Pteriidae</taxon>
        <taxon>Pinctada</taxon>
    </lineage>
</organism>
<dbReference type="EMBL" id="GELH01001014">
    <property type="protein sequence ID" value="JAS03258.1"/>
    <property type="molecule type" value="Transcribed_RNA"/>
</dbReference>
<proteinExistence type="predicted"/>
<accession>A0A194AM08</accession>
<name>A0A194AM08_PINFU</name>